<dbReference type="AlphaFoldDB" id="A0A2A5KVE8"/>
<accession>A0A2A5KVE8</accession>
<name>A0A2A5KVE8_9HYPH</name>
<keyword evidence="2" id="KW-1185">Reference proteome</keyword>
<dbReference type="EMBL" id="NXDM01000010">
    <property type="protein sequence ID" value="PCK80941.1"/>
    <property type="molecule type" value="Genomic_DNA"/>
</dbReference>
<reference evidence="1 2" key="1">
    <citation type="submission" date="2017-09" db="EMBL/GenBank/DDBJ databases">
        <title>Comparative genomics of rhizobia isolated from Phaseolus vulgaris in China.</title>
        <authorList>
            <person name="Tong W."/>
        </authorList>
    </citation>
    <scope>NUCLEOTIDE SEQUENCE [LARGE SCALE GENOMIC DNA]</scope>
    <source>
        <strain evidence="1 2">L101</strain>
    </source>
</reference>
<evidence type="ECO:0008006" key="3">
    <source>
        <dbReference type="Google" id="ProtNLM"/>
    </source>
</evidence>
<comment type="caution">
    <text evidence="1">The sequence shown here is derived from an EMBL/GenBank/DDBJ whole genome shotgun (WGS) entry which is preliminary data.</text>
</comment>
<dbReference type="Pfam" id="PF15580">
    <property type="entry name" value="Imm53"/>
    <property type="match status" value="1"/>
</dbReference>
<organism evidence="1 2">
    <name type="scientific">Rhizobium sophoriradicis</name>
    <dbReference type="NCBI Taxonomy" id="1535245"/>
    <lineage>
        <taxon>Bacteria</taxon>
        <taxon>Pseudomonadati</taxon>
        <taxon>Pseudomonadota</taxon>
        <taxon>Alphaproteobacteria</taxon>
        <taxon>Hyphomicrobiales</taxon>
        <taxon>Rhizobiaceae</taxon>
        <taxon>Rhizobium/Agrobacterium group</taxon>
        <taxon>Rhizobium</taxon>
    </lineage>
</organism>
<sequence>MDSISRLCAWFERKSVGQWHEDRGIKIDTIDNPGWSMKADLAGTGLQDKEFPEIRVERSQHDWFVARRNDQAFEAFGGPMNLNKMIECFLAWTE</sequence>
<dbReference type="Proteomes" id="UP000218807">
    <property type="component" value="Unassembled WGS sequence"/>
</dbReference>
<evidence type="ECO:0000313" key="2">
    <source>
        <dbReference type="Proteomes" id="UP000218807"/>
    </source>
</evidence>
<proteinExistence type="predicted"/>
<gene>
    <name evidence="1" type="ORF">CPT34_12340</name>
</gene>
<dbReference type="InterPro" id="IPR028228">
    <property type="entry name" value="Imm53"/>
</dbReference>
<dbReference type="RefSeq" id="WP_096762929.1">
    <property type="nucleotide sequence ID" value="NZ_NXDM01000010.1"/>
</dbReference>
<protein>
    <recommendedName>
        <fullName evidence="3">Rhodanese-related sulfurtransferase</fullName>
    </recommendedName>
</protein>
<evidence type="ECO:0000313" key="1">
    <source>
        <dbReference type="EMBL" id="PCK80941.1"/>
    </source>
</evidence>